<reference evidence="6 7" key="1">
    <citation type="submission" date="2016-07" db="EMBL/GenBank/DDBJ databases">
        <title>Characterization of isolates of Eisenbergiella tayi derived from blood cultures, using whole genome sequencing.</title>
        <authorList>
            <person name="Burdz T."/>
            <person name="Wiebe D."/>
            <person name="Huynh C."/>
            <person name="Bernard K."/>
        </authorList>
    </citation>
    <scope>NUCLEOTIDE SEQUENCE [LARGE SCALE GENOMIC DNA]</scope>
    <source>
        <strain evidence="6 7">NML 110608</strain>
    </source>
</reference>
<dbReference type="Proteomes" id="UP000094067">
    <property type="component" value="Unassembled WGS sequence"/>
</dbReference>
<dbReference type="GO" id="GO:0000976">
    <property type="term" value="F:transcription cis-regulatory region binding"/>
    <property type="evidence" value="ECO:0007669"/>
    <property type="project" value="TreeGrafter"/>
</dbReference>
<dbReference type="Pfam" id="PF00126">
    <property type="entry name" value="HTH_1"/>
    <property type="match status" value="1"/>
</dbReference>
<evidence type="ECO:0000313" key="6">
    <source>
        <dbReference type="EMBL" id="ODM03644.1"/>
    </source>
</evidence>
<evidence type="ECO:0000256" key="1">
    <source>
        <dbReference type="ARBA" id="ARBA00009437"/>
    </source>
</evidence>
<evidence type="ECO:0000259" key="5">
    <source>
        <dbReference type="PROSITE" id="PS50931"/>
    </source>
</evidence>
<proteinExistence type="inferred from homology"/>
<dbReference type="PROSITE" id="PS50931">
    <property type="entry name" value="HTH_LYSR"/>
    <property type="match status" value="1"/>
</dbReference>
<evidence type="ECO:0000256" key="3">
    <source>
        <dbReference type="ARBA" id="ARBA00023125"/>
    </source>
</evidence>
<dbReference type="Gene3D" id="1.10.10.10">
    <property type="entry name" value="Winged helix-like DNA-binding domain superfamily/Winged helix DNA-binding domain"/>
    <property type="match status" value="1"/>
</dbReference>
<accession>A0A1E3A4F4</accession>
<gene>
    <name evidence="6" type="primary">yofA_2</name>
    <name evidence="6" type="ORF">BEI61_04442</name>
</gene>
<dbReference type="PANTHER" id="PTHR30126">
    <property type="entry name" value="HTH-TYPE TRANSCRIPTIONAL REGULATOR"/>
    <property type="match status" value="1"/>
</dbReference>
<dbReference type="InterPro" id="IPR036388">
    <property type="entry name" value="WH-like_DNA-bd_sf"/>
</dbReference>
<dbReference type="PANTHER" id="PTHR30126:SF40">
    <property type="entry name" value="HTH-TYPE TRANSCRIPTIONAL REGULATOR GLTR"/>
    <property type="match status" value="1"/>
</dbReference>
<evidence type="ECO:0000313" key="7">
    <source>
        <dbReference type="Proteomes" id="UP000094067"/>
    </source>
</evidence>
<keyword evidence="4" id="KW-0804">Transcription</keyword>
<comment type="caution">
    <text evidence="6">The sequence shown here is derived from an EMBL/GenBank/DDBJ whole genome shotgun (WGS) entry which is preliminary data.</text>
</comment>
<name>A0A1E3A4F4_9FIRM</name>
<feature type="domain" description="HTH lysR-type" evidence="5">
    <location>
        <begin position="6"/>
        <end position="63"/>
    </location>
</feature>
<dbReference type="AlphaFoldDB" id="A0A1E3A4F4"/>
<dbReference type="PRINTS" id="PR00039">
    <property type="entry name" value="HTHLYSR"/>
</dbReference>
<comment type="similarity">
    <text evidence="1">Belongs to the LysR transcriptional regulatory family.</text>
</comment>
<evidence type="ECO:0000256" key="4">
    <source>
        <dbReference type="ARBA" id="ARBA00023163"/>
    </source>
</evidence>
<dbReference type="FunFam" id="1.10.10.10:FF:000001">
    <property type="entry name" value="LysR family transcriptional regulator"/>
    <property type="match status" value="1"/>
</dbReference>
<dbReference type="PATRIC" id="fig|1432052.4.peg.4931"/>
<sequence length="284" mass="32418">MMGEDMESLELRIFREVAREKSISKAAEKLNYVQSNVTAHIKRLEEELGTTLFTRHGKGVTITLDGEKLLNYADSILELLDRAVTEFQIEKLKLRIGATPTLAASRLPGWIASYQKEFFGVSCSIVTDSQEKLIYLLENQMIDCAFVEQRYINSHIKSLFSFQEPLCIIAPYDSTTETLENYPLVVNNIESCPYRKLLLNWIFSKTYLTPAVVEFDTVEAICNAVSLGMGISLLPTNVVIDKRNISMIQEREIDALDIHMVTLYNQQIKEVYQFQNLVKSQVID</sequence>
<keyword evidence="3" id="KW-0238">DNA-binding</keyword>
<dbReference type="SUPFAM" id="SSF46785">
    <property type="entry name" value="Winged helix' DNA-binding domain"/>
    <property type="match status" value="1"/>
</dbReference>
<dbReference type="GO" id="GO:0003700">
    <property type="term" value="F:DNA-binding transcription factor activity"/>
    <property type="evidence" value="ECO:0007669"/>
    <property type="project" value="InterPro"/>
</dbReference>
<keyword evidence="2" id="KW-0805">Transcription regulation</keyword>
<dbReference type="InterPro" id="IPR036390">
    <property type="entry name" value="WH_DNA-bd_sf"/>
</dbReference>
<dbReference type="SUPFAM" id="SSF53850">
    <property type="entry name" value="Periplasmic binding protein-like II"/>
    <property type="match status" value="1"/>
</dbReference>
<protein>
    <submittedName>
        <fullName evidence="6">HTH-type transcriptional regulator YofA</fullName>
    </submittedName>
</protein>
<dbReference type="Gene3D" id="3.40.190.290">
    <property type="match status" value="1"/>
</dbReference>
<organism evidence="6 7">
    <name type="scientific">Eisenbergiella tayi</name>
    <dbReference type="NCBI Taxonomy" id="1432052"/>
    <lineage>
        <taxon>Bacteria</taxon>
        <taxon>Bacillati</taxon>
        <taxon>Bacillota</taxon>
        <taxon>Clostridia</taxon>
        <taxon>Lachnospirales</taxon>
        <taxon>Lachnospiraceae</taxon>
        <taxon>Eisenbergiella</taxon>
    </lineage>
</organism>
<dbReference type="EMBL" id="MCGH01000003">
    <property type="protein sequence ID" value="ODM03644.1"/>
    <property type="molecule type" value="Genomic_DNA"/>
</dbReference>
<dbReference type="InterPro" id="IPR000847">
    <property type="entry name" value="LysR_HTH_N"/>
</dbReference>
<dbReference type="CDD" id="cd05466">
    <property type="entry name" value="PBP2_LTTR_substrate"/>
    <property type="match status" value="1"/>
</dbReference>
<dbReference type="Pfam" id="PF03466">
    <property type="entry name" value="LysR_substrate"/>
    <property type="match status" value="1"/>
</dbReference>
<evidence type="ECO:0000256" key="2">
    <source>
        <dbReference type="ARBA" id="ARBA00023015"/>
    </source>
</evidence>
<dbReference type="InterPro" id="IPR005119">
    <property type="entry name" value="LysR_subst-bd"/>
</dbReference>